<accession>A0AB34KR56</accession>
<keyword evidence="3" id="KW-1185">Reference proteome</keyword>
<dbReference type="Proteomes" id="UP000803884">
    <property type="component" value="Unassembled WGS sequence"/>
</dbReference>
<proteinExistence type="predicted"/>
<feature type="compositionally biased region" description="Acidic residues" evidence="1">
    <location>
        <begin position="133"/>
        <end position="145"/>
    </location>
</feature>
<dbReference type="RefSeq" id="XP_069230385.1">
    <property type="nucleotide sequence ID" value="XM_069372953.1"/>
</dbReference>
<dbReference type="EMBL" id="JAAQHG020000011">
    <property type="protein sequence ID" value="KAL1587280.1"/>
    <property type="molecule type" value="Genomic_DNA"/>
</dbReference>
<gene>
    <name evidence="2" type="ORF">WHR41_04347</name>
</gene>
<dbReference type="AlphaFoldDB" id="A0AB34KR56"/>
<organism evidence="2 3">
    <name type="scientific">Cladosporium halotolerans</name>
    <dbReference type="NCBI Taxonomy" id="1052096"/>
    <lineage>
        <taxon>Eukaryota</taxon>
        <taxon>Fungi</taxon>
        <taxon>Dikarya</taxon>
        <taxon>Ascomycota</taxon>
        <taxon>Pezizomycotina</taxon>
        <taxon>Dothideomycetes</taxon>
        <taxon>Dothideomycetidae</taxon>
        <taxon>Cladosporiales</taxon>
        <taxon>Cladosporiaceae</taxon>
        <taxon>Cladosporium</taxon>
    </lineage>
</organism>
<dbReference type="GeneID" id="96005791"/>
<evidence type="ECO:0000313" key="2">
    <source>
        <dbReference type="EMBL" id="KAL1587280.1"/>
    </source>
</evidence>
<evidence type="ECO:0000313" key="3">
    <source>
        <dbReference type="Proteomes" id="UP000803884"/>
    </source>
</evidence>
<protein>
    <submittedName>
        <fullName evidence="2">Uncharacterized protein</fullName>
    </submittedName>
</protein>
<evidence type="ECO:0000256" key="1">
    <source>
        <dbReference type="SAM" id="MobiDB-lite"/>
    </source>
</evidence>
<reference evidence="2 3" key="1">
    <citation type="journal article" date="2020" name="Microbiol. Resour. Announc.">
        <title>Draft Genome Sequence of a Cladosporium Species Isolated from the Mesophotic Ascidian Didemnum maculosum.</title>
        <authorList>
            <person name="Gioti A."/>
            <person name="Siaperas R."/>
            <person name="Nikolaivits E."/>
            <person name="Le Goff G."/>
            <person name="Ouazzani J."/>
            <person name="Kotoulas G."/>
            <person name="Topakas E."/>
        </authorList>
    </citation>
    <scope>NUCLEOTIDE SEQUENCE [LARGE SCALE GENOMIC DNA]</scope>
    <source>
        <strain evidence="2 3">TM138-S3</strain>
    </source>
</reference>
<feature type="region of interest" description="Disordered" evidence="1">
    <location>
        <begin position="58"/>
        <end position="145"/>
    </location>
</feature>
<sequence>MPLSAKQMKYLALAWQCFDSEPKIDYAKFAQVAGLASPASARELMRVTKNKLKDEYGALSSGLQGSNAGPRTPGKKKSGTPVGTPGSRKRGRKEAGEGDGEGTPVSKKTKKGSANGGEDVGKKANGVVKEEPVEGSEGEEEPSFF</sequence>
<name>A0AB34KR56_9PEZI</name>
<comment type="caution">
    <text evidence="2">The sequence shown here is derived from an EMBL/GenBank/DDBJ whole genome shotgun (WGS) entry which is preliminary data.</text>
</comment>